<sequence length="329" mass="36505">MRSDAPVGPATADRETGANRLDGIRVLNLVTSRRPFFDEQVSVLERRGITQTTLELPGQRSGTDSRSVAEYLRYYPLVLRARPWTYDVVHANFGLTGPFALAQWRRPVVLSLWGSDLLGEFGWLGKACARLADETIVMSDEMFDELGVDDAHVIPHGIDLTQFRPIPTATARRRVGWNETGPHVLFPYDPDRPEKNYPLAEEVVAATADRLGESVALHAVHGVEHEEVPYYMNAADALLLTSDREGSPNAVKEAMACNCPVVARDVGDVRDRLADVRGSAVVADDADLPDRLAEIVTSDTQNDGREHVQHLSLERMGDDLIDVYRRALR</sequence>
<reference evidence="4 5" key="1">
    <citation type="journal article" date="2019" name="Int. J. Syst. Evol. Microbiol.">
        <title>The Global Catalogue of Microorganisms (GCM) 10K type strain sequencing project: providing services to taxonomists for standard genome sequencing and annotation.</title>
        <authorList>
            <consortium name="The Broad Institute Genomics Platform"/>
            <consortium name="The Broad Institute Genome Sequencing Center for Infectious Disease"/>
            <person name="Wu L."/>
            <person name="Ma J."/>
        </authorList>
    </citation>
    <scope>NUCLEOTIDE SEQUENCE [LARGE SCALE GENOMIC DNA]</scope>
    <source>
        <strain evidence="4 5">CGMCC 1.12237</strain>
    </source>
</reference>
<evidence type="ECO:0000256" key="2">
    <source>
        <dbReference type="ARBA" id="ARBA00022679"/>
    </source>
</evidence>
<dbReference type="GO" id="GO:0016757">
    <property type="term" value="F:glycosyltransferase activity"/>
    <property type="evidence" value="ECO:0007669"/>
    <property type="project" value="UniProtKB-KW"/>
</dbReference>
<dbReference type="InterPro" id="IPR028098">
    <property type="entry name" value="Glyco_trans_4-like_N"/>
</dbReference>
<dbReference type="Pfam" id="PF13692">
    <property type="entry name" value="Glyco_trans_1_4"/>
    <property type="match status" value="1"/>
</dbReference>
<gene>
    <name evidence="4" type="ORF">ACFPJ5_13110</name>
</gene>
<accession>A0ABD5RD48</accession>
<protein>
    <submittedName>
        <fullName evidence="4">Glycosyltransferase family 4 protein</fullName>
        <ecNumber evidence="4">2.4.-.-</ecNumber>
    </submittedName>
</protein>
<proteinExistence type="predicted"/>
<keyword evidence="1 4" id="KW-0328">Glycosyltransferase</keyword>
<dbReference type="EMBL" id="JBHSKX010000002">
    <property type="protein sequence ID" value="MFC5367871.1"/>
    <property type="molecule type" value="Genomic_DNA"/>
</dbReference>
<dbReference type="EC" id="2.4.-.-" evidence="4"/>
<evidence type="ECO:0000256" key="1">
    <source>
        <dbReference type="ARBA" id="ARBA00022676"/>
    </source>
</evidence>
<dbReference type="CDD" id="cd03801">
    <property type="entry name" value="GT4_PimA-like"/>
    <property type="match status" value="1"/>
</dbReference>
<evidence type="ECO:0000313" key="4">
    <source>
        <dbReference type="EMBL" id="MFC5367871.1"/>
    </source>
</evidence>
<dbReference type="AlphaFoldDB" id="A0ABD5RD48"/>
<dbReference type="PANTHER" id="PTHR12526:SF510">
    <property type="entry name" value="D-INOSITOL 3-PHOSPHATE GLYCOSYLTRANSFERASE"/>
    <property type="match status" value="1"/>
</dbReference>
<comment type="caution">
    <text evidence="4">The sequence shown here is derived from an EMBL/GenBank/DDBJ whole genome shotgun (WGS) entry which is preliminary data.</text>
</comment>
<dbReference type="SUPFAM" id="SSF53756">
    <property type="entry name" value="UDP-Glycosyltransferase/glycogen phosphorylase"/>
    <property type="match status" value="1"/>
</dbReference>
<evidence type="ECO:0000313" key="5">
    <source>
        <dbReference type="Proteomes" id="UP001596201"/>
    </source>
</evidence>
<dbReference type="Gene3D" id="3.40.50.2000">
    <property type="entry name" value="Glycogen Phosphorylase B"/>
    <property type="match status" value="2"/>
</dbReference>
<keyword evidence="5" id="KW-1185">Reference proteome</keyword>
<feature type="domain" description="Glycosyltransferase subfamily 4-like N-terminal" evidence="3">
    <location>
        <begin position="69"/>
        <end position="161"/>
    </location>
</feature>
<dbReference type="Pfam" id="PF13439">
    <property type="entry name" value="Glyco_transf_4"/>
    <property type="match status" value="1"/>
</dbReference>
<dbReference type="Proteomes" id="UP001596201">
    <property type="component" value="Unassembled WGS sequence"/>
</dbReference>
<dbReference type="PANTHER" id="PTHR12526">
    <property type="entry name" value="GLYCOSYLTRANSFERASE"/>
    <property type="match status" value="1"/>
</dbReference>
<name>A0ABD5RD48_9EURY</name>
<evidence type="ECO:0000259" key="3">
    <source>
        <dbReference type="Pfam" id="PF13439"/>
    </source>
</evidence>
<dbReference type="RefSeq" id="WP_227230115.1">
    <property type="nucleotide sequence ID" value="NZ_JAJCVJ010000002.1"/>
</dbReference>
<keyword evidence="2 4" id="KW-0808">Transferase</keyword>
<organism evidence="4 5">
    <name type="scientific">Salinirubrum litoreum</name>
    <dbReference type="NCBI Taxonomy" id="1126234"/>
    <lineage>
        <taxon>Archaea</taxon>
        <taxon>Methanobacteriati</taxon>
        <taxon>Methanobacteriota</taxon>
        <taxon>Stenosarchaea group</taxon>
        <taxon>Halobacteria</taxon>
        <taxon>Halobacteriales</taxon>
        <taxon>Haloferacaceae</taxon>
        <taxon>Salinirubrum</taxon>
    </lineage>
</organism>